<dbReference type="PANTHER" id="PTHR48111">
    <property type="entry name" value="REGULATOR OF RPOS"/>
    <property type="match status" value="1"/>
</dbReference>
<dbReference type="Proteomes" id="UP000198607">
    <property type="component" value="Unassembled WGS sequence"/>
</dbReference>
<dbReference type="InterPro" id="IPR039420">
    <property type="entry name" value="WalR-like"/>
</dbReference>
<evidence type="ECO:0000256" key="3">
    <source>
        <dbReference type="ARBA" id="ARBA00022553"/>
    </source>
</evidence>
<feature type="domain" description="OmpR/PhoB-type" evidence="11">
    <location>
        <begin position="147"/>
        <end position="246"/>
    </location>
</feature>
<dbReference type="GO" id="GO:0000156">
    <property type="term" value="F:phosphorelay response regulator activity"/>
    <property type="evidence" value="ECO:0007669"/>
    <property type="project" value="TreeGrafter"/>
</dbReference>
<evidence type="ECO:0000259" key="10">
    <source>
        <dbReference type="PROSITE" id="PS50110"/>
    </source>
</evidence>
<dbReference type="InterPro" id="IPR016032">
    <property type="entry name" value="Sig_transdc_resp-reg_C-effctor"/>
</dbReference>
<keyword evidence="6 9" id="KW-0238">DNA-binding</keyword>
<dbReference type="InterPro" id="IPR036388">
    <property type="entry name" value="WH-like_DNA-bd_sf"/>
</dbReference>
<keyword evidence="4" id="KW-0902">Two-component regulatory system</keyword>
<accession>A0A1G7WJ76</accession>
<name>A0A1G7WJ76_9RHOO</name>
<reference evidence="12 13" key="1">
    <citation type="submission" date="2016-10" db="EMBL/GenBank/DDBJ databases">
        <authorList>
            <person name="de Groot N.N."/>
        </authorList>
    </citation>
    <scope>NUCLEOTIDE SEQUENCE [LARGE SCALE GENOMIC DNA]</scope>
    <source>
        <strain evidence="12 13">DSM 5885</strain>
    </source>
</reference>
<keyword evidence="3 8" id="KW-0597">Phosphoprotein</keyword>
<feature type="DNA-binding region" description="OmpR/PhoB-type" evidence="9">
    <location>
        <begin position="147"/>
        <end position="246"/>
    </location>
</feature>
<organism evidence="12 13">
    <name type="scientific">Propionivibrio dicarboxylicus</name>
    <dbReference type="NCBI Taxonomy" id="83767"/>
    <lineage>
        <taxon>Bacteria</taxon>
        <taxon>Pseudomonadati</taxon>
        <taxon>Pseudomonadota</taxon>
        <taxon>Betaproteobacteria</taxon>
        <taxon>Rhodocyclales</taxon>
        <taxon>Rhodocyclaceae</taxon>
        <taxon>Propionivibrio</taxon>
    </lineage>
</organism>
<protein>
    <submittedName>
        <fullName evidence="12">Two-component system, OmpR family, response regulator CpxR</fullName>
    </submittedName>
</protein>
<dbReference type="InterPro" id="IPR001867">
    <property type="entry name" value="OmpR/PhoB-type_DNA-bd"/>
</dbReference>
<dbReference type="AlphaFoldDB" id="A0A1G7WJ76"/>
<evidence type="ECO:0000256" key="1">
    <source>
        <dbReference type="ARBA" id="ARBA00004496"/>
    </source>
</evidence>
<dbReference type="SMART" id="SM00448">
    <property type="entry name" value="REC"/>
    <property type="match status" value="1"/>
</dbReference>
<dbReference type="InterPro" id="IPR011006">
    <property type="entry name" value="CheY-like_superfamily"/>
</dbReference>
<evidence type="ECO:0000313" key="13">
    <source>
        <dbReference type="Proteomes" id="UP000198607"/>
    </source>
</evidence>
<dbReference type="GO" id="GO:0032993">
    <property type="term" value="C:protein-DNA complex"/>
    <property type="evidence" value="ECO:0007669"/>
    <property type="project" value="TreeGrafter"/>
</dbReference>
<evidence type="ECO:0000256" key="8">
    <source>
        <dbReference type="PROSITE-ProRule" id="PRU00169"/>
    </source>
</evidence>
<dbReference type="SUPFAM" id="SSF52172">
    <property type="entry name" value="CheY-like"/>
    <property type="match status" value="1"/>
</dbReference>
<keyword evidence="2" id="KW-0963">Cytoplasm</keyword>
<dbReference type="GO" id="GO:0000976">
    <property type="term" value="F:transcription cis-regulatory region binding"/>
    <property type="evidence" value="ECO:0007669"/>
    <property type="project" value="TreeGrafter"/>
</dbReference>
<dbReference type="PROSITE" id="PS51755">
    <property type="entry name" value="OMPR_PHOB"/>
    <property type="match status" value="1"/>
</dbReference>
<dbReference type="EMBL" id="FNCY01000001">
    <property type="protein sequence ID" value="SDG71250.1"/>
    <property type="molecule type" value="Genomic_DNA"/>
</dbReference>
<dbReference type="PANTHER" id="PTHR48111:SF39">
    <property type="entry name" value="TRANSCRIPTIONAL REGULATORY PROTEIN CPXR"/>
    <property type="match status" value="1"/>
</dbReference>
<dbReference type="Gene3D" id="1.10.10.10">
    <property type="entry name" value="Winged helix-like DNA-binding domain superfamily/Winged helix DNA-binding domain"/>
    <property type="match status" value="1"/>
</dbReference>
<dbReference type="Gene3D" id="3.40.50.2300">
    <property type="match status" value="1"/>
</dbReference>
<sequence length="247" mass="27435">MKARLGYHSVMNFPDAPHVLLVDDDVELVSLLNFYLRSDGFRVSQANDGETAIQMLFSGPLPDIAVVDVMMPGISGIEVLRRIRAKSSIPVLMLTGRGDDESRIQGLELGADDYVAKPCTPRELSARLRAILRRTLAASEGSKPGESDMVRVGELVLKSAQRKISWGEQDLNLTNAEFNLLEVLIQRAGQVVSKDTLSEQGLGRPHQRYDRSIDVHLSSIRRKLPPLNDGRPRIQAVLRKGYQLLID</sequence>
<comment type="subcellular location">
    <subcellularLocation>
        <location evidence="1">Cytoplasm</location>
    </subcellularLocation>
</comment>
<evidence type="ECO:0000313" key="12">
    <source>
        <dbReference type="EMBL" id="SDG71250.1"/>
    </source>
</evidence>
<feature type="modified residue" description="4-aspartylphosphate" evidence="8">
    <location>
        <position position="68"/>
    </location>
</feature>
<dbReference type="Pfam" id="PF00486">
    <property type="entry name" value="Trans_reg_C"/>
    <property type="match status" value="1"/>
</dbReference>
<dbReference type="Pfam" id="PF00072">
    <property type="entry name" value="Response_reg"/>
    <property type="match status" value="1"/>
</dbReference>
<proteinExistence type="predicted"/>
<evidence type="ECO:0000256" key="2">
    <source>
        <dbReference type="ARBA" id="ARBA00022490"/>
    </source>
</evidence>
<evidence type="ECO:0000256" key="5">
    <source>
        <dbReference type="ARBA" id="ARBA00023015"/>
    </source>
</evidence>
<dbReference type="Gene3D" id="6.10.250.690">
    <property type="match status" value="1"/>
</dbReference>
<evidence type="ECO:0000256" key="6">
    <source>
        <dbReference type="ARBA" id="ARBA00023125"/>
    </source>
</evidence>
<feature type="domain" description="Response regulatory" evidence="10">
    <location>
        <begin position="18"/>
        <end position="132"/>
    </location>
</feature>
<dbReference type="STRING" id="83767.SAMN05660652_00516"/>
<evidence type="ECO:0000259" key="11">
    <source>
        <dbReference type="PROSITE" id="PS51755"/>
    </source>
</evidence>
<dbReference type="FunFam" id="3.40.50.2300:FF:000001">
    <property type="entry name" value="DNA-binding response regulator PhoB"/>
    <property type="match status" value="1"/>
</dbReference>
<dbReference type="SMART" id="SM00862">
    <property type="entry name" value="Trans_reg_C"/>
    <property type="match status" value="1"/>
</dbReference>
<dbReference type="PROSITE" id="PS50110">
    <property type="entry name" value="RESPONSE_REGULATORY"/>
    <property type="match status" value="1"/>
</dbReference>
<dbReference type="GO" id="GO:0005829">
    <property type="term" value="C:cytosol"/>
    <property type="evidence" value="ECO:0007669"/>
    <property type="project" value="TreeGrafter"/>
</dbReference>
<evidence type="ECO:0000256" key="7">
    <source>
        <dbReference type="ARBA" id="ARBA00023163"/>
    </source>
</evidence>
<evidence type="ECO:0000256" key="4">
    <source>
        <dbReference type="ARBA" id="ARBA00023012"/>
    </source>
</evidence>
<gene>
    <name evidence="12" type="ORF">SAMN05660652_00516</name>
</gene>
<dbReference type="CDD" id="cd00383">
    <property type="entry name" value="trans_reg_C"/>
    <property type="match status" value="1"/>
</dbReference>
<evidence type="ECO:0000256" key="9">
    <source>
        <dbReference type="PROSITE-ProRule" id="PRU01091"/>
    </source>
</evidence>
<dbReference type="SUPFAM" id="SSF46894">
    <property type="entry name" value="C-terminal effector domain of the bipartite response regulators"/>
    <property type="match status" value="1"/>
</dbReference>
<keyword evidence="13" id="KW-1185">Reference proteome</keyword>
<keyword evidence="7" id="KW-0804">Transcription</keyword>
<keyword evidence="5" id="KW-0805">Transcription regulation</keyword>
<dbReference type="InterPro" id="IPR001789">
    <property type="entry name" value="Sig_transdc_resp-reg_receiver"/>
</dbReference>
<dbReference type="GO" id="GO:0006355">
    <property type="term" value="P:regulation of DNA-templated transcription"/>
    <property type="evidence" value="ECO:0007669"/>
    <property type="project" value="InterPro"/>
</dbReference>